<dbReference type="EMBL" id="LQRI01000228">
    <property type="protein sequence ID" value="KXT79340.1"/>
    <property type="molecule type" value="Genomic_DNA"/>
</dbReference>
<feature type="chain" id="PRO_5007488330" description="Gram-positive cocci surface proteins LPxTG domain-containing protein" evidence="6">
    <location>
        <begin position="40"/>
        <end position="1830"/>
    </location>
</feature>
<evidence type="ECO:0000256" key="4">
    <source>
        <dbReference type="ARBA" id="ARBA00023088"/>
    </source>
</evidence>
<dbReference type="RefSeq" id="WP_061420431.1">
    <property type="nucleotide sequence ID" value="NZ_KQ969341.1"/>
</dbReference>
<name>A0A139NTJ1_STROR</name>
<dbReference type="InterPro" id="IPR038174">
    <property type="entry name" value="Strep_pil_link_sf"/>
</dbReference>
<keyword evidence="2" id="KW-0964">Secreted</keyword>
<keyword evidence="3 6" id="KW-0732">Signal</keyword>
<evidence type="ECO:0000313" key="8">
    <source>
        <dbReference type="EMBL" id="KXT79340.1"/>
    </source>
</evidence>
<reference evidence="8 9" key="1">
    <citation type="submission" date="2016-01" db="EMBL/GenBank/DDBJ databases">
        <title>Highly variable Streptococcus oralis are common among viridans streptococci isolated from primates.</title>
        <authorList>
            <person name="Denapaite D."/>
            <person name="Rieger M."/>
            <person name="Koendgen S."/>
            <person name="Brueckner R."/>
            <person name="Ochigava I."/>
            <person name="Kappeler P."/>
            <person name="Maetz-Rensing K."/>
            <person name="Leendertz F."/>
            <person name="Hakenbeck R."/>
        </authorList>
    </citation>
    <scope>NUCLEOTIDE SEQUENCE [LARGE SCALE GENOMIC DNA]</scope>
    <source>
        <strain evidence="8 9">DD14</strain>
    </source>
</reference>
<evidence type="ECO:0000256" key="5">
    <source>
        <dbReference type="SAM" id="MobiDB-lite"/>
    </source>
</evidence>
<dbReference type="PROSITE" id="PS50847">
    <property type="entry name" value="GRAM_POS_ANCHORING"/>
    <property type="match status" value="1"/>
</dbReference>
<feature type="compositionally biased region" description="Basic and acidic residues" evidence="5">
    <location>
        <begin position="1099"/>
        <end position="1114"/>
    </location>
</feature>
<dbReference type="InterPro" id="IPR026345">
    <property type="entry name" value="Adh_isopep-form_adh_dom"/>
</dbReference>
<keyword evidence="1" id="KW-0134">Cell wall</keyword>
<evidence type="ECO:0000256" key="2">
    <source>
        <dbReference type="ARBA" id="ARBA00022525"/>
    </source>
</evidence>
<feature type="domain" description="Gram-positive cocci surface proteins LPxTG" evidence="7">
    <location>
        <begin position="1795"/>
        <end position="1830"/>
    </location>
</feature>
<feature type="compositionally biased region" description="Polar residues" evidence="5">
    <location>
        <begin position="85"/>
        <end position="97"/>
    </location>
</feature>
<evidence type="ECO:0000256" key="6">
    <source>
        <dbReference type="SAM" id="SignalP"/>
    </source>
</evidence>
<keyword evidence="4" id="KW-0572">Peptidoglycan-anchor</keyword>
<feature type="compositionally biased region" description="Polar residues" evidence="5">
    <location>
        <begin position="146"/>
        <end position="164"/>
    </location>
</feature>
<feature type="region of interest" description="Disordered" evidence="5">
    <location>
        <begin position="204"/>
        <end position="225"/>
    </location>
</feature>
<evidence type="ECO:0000256" key="1">
    <source>
        <dbReference type="ARBA" id="ARBA00022512"/>
    </source>
</evidence>
<feature type="signal peptide" evidence="6">
    <location>
        <begin position="1"/>
        <end position="39"/>
    </location>
</feature>
<dbReference type="Pfam" id="PF17998">
    <property type="entry name" value="AgI_II_C2"/>
    <property type="match status" value="2"/>
</dbReference>
<dbReference type="Gene3D" id="2.60.40.740">
    <property type="match status" value="2"/>
</dbReference>
<feature type="compositionally biased region" description="Polar residues" evidence="5">
    <location>
        <begin position="42"/>
        <end position="57"/>
    </location>
</feature>
<feature type="compositionally biased region" description="Basic and acidic residues" evidence="5">
    <location>
        <begin position="98"/>
        <end position="123"/>
    </location>
</feature>
<feature type="region of interest" description="Disordered" evidence="5">
    <location>
        <begin position="42"/>
        <end position="67"/>
    </location>
</feature>
<dbReference type="PATRIC" id="fig|1303.77.peg.2061"/>
<dbReference type="NCBIfam" id="TIGR03786">
    <property type="entry name" value="strep_pil_rpt"/>
    <property type="match status" value="6"/>
</dbReference>
<comment type="caution">
    <text evidence="8">The sequence shown here is derived from an EMBL/GenBank/DDBJ whole genome shotgun (WGS) entry which is preliminary data.</text>
</comment>
<dbReference type="InterPro" id="IPR022464">
    <property type="entry name" value="Strep_pil_isopept_link"/>
</dbReference>
<dbReference type="InterPro" id="IPR019931">
    <property type="entry name" value="LPXTG_anchor"/>
</dbReference>
<sequence>MKLNSEKIQRFSIRKYSFGAASVAIAAFLMFGNAQVAQANETKTEAESQSGQSTNIPSKEDTRTSVVAESSVSISTYQANPATITSKDVATTPTSGEATEKTQEIAKDARISESETKSTRDAEVSTQASSVPASATPAKASEVKGQETSQAVSNPENKASLSVQTEAAQLTEQVKPANSNQLENVVPTLETNQEVLTNAGALATEGGRRRSRRSADAPTSTSYTEGTAVATPTMSDANGATVKNREFKVPPARDNNTIPTADVDFRLNPDNDRYTFVVTDLKNFNATYNTKYYYRMSKPYDNSNNVRIELIDGSTNTVVETKDITGPTTFTLGEKILKEKANNEAAYLKFTVTEEKDSSKETRTAIRGTWNVTNAEAVAKGFNGQRSALQLFDVINSANEGTTITDPQYYVPRVVEHTTKYYAVDKNADTYQSTRIDGTDTTTQSYKKTGNEVSLGTYTVRGLEGQIFTASNVRGFQGYQLYQTADETNKTGELRKTYVVGTRWFDVQNGQGGVKRLKEIVAEDGTVKVEIWTIKPEKASELATIKDDANKKLDTTDFIKVYEVTLPPGTDSAQIYPQDLGKKLTVDGYSEGSFEIKNESGNAGNVFAAKNLTVNGVLVANGNLFRLQNNLTKAPVVEYFYDKVDPTEVTLEVAKKLEGRAITNGEFSFKLKEESSTPTSVEQTKTNTGEKVTFDKITYTQAGTYTYKITEVAGKDTDVDYDAMEITATVEVTKNAKGNLEAKVTYKGTGGFAASEDDTEFNNYYVAPVTAQFDFSKALSGRTLKDGEFSFVLKDSNGTVLQTKKNDAQGKVSFDALSFTNTQVGTHKYTVEEVIPSEKEAGMTYDTMKAEVTVTVTKSGHTLAAVNTLPADTEFNNNFTPAATNAQFKFTKKLENGTLAADAFEFELLENGQVLQTKKNAADGSITFDAISYATEGTHTYTVREKSGSDTNIDYDDMIAEVKVVVTKDATTGLLNTTVTLPSDTEFNNYYVAPVDINLDFSKKLKGRELTAGEFSFVLKDSTGKVVQTVQNDATGKITFDKLSYQNGQEGVYNYTVEEVAGTDTTVTYDNMIAKIAITVTKNGHALATTVTYTNENGKDADGSATTGKEDKEFNNVVTPPEKPKFQPEKYVVSKEKYDITGNKLVDDDSELTDKYEDTNKDPYADKSDNNEAENINTKTVKHGEKIVYQVWLDTTKFDTENKQNITAVEISDRYDADKLTVNAADIKAYDSVTGEDVTAKFDITVENSVIKAVSKTIFTSKSLGDAENTKVIDTTQFAFGRYYKFDIPATVKDTVKGGSDIENTASQVVHQYDATKKTVTPSDRPTEKRVNNVPISVEFNFTKKLEGRELKAGEFSFRLKDEQGNVLETVSNDAFGNVKFSAIEYKKGQEGTYTYTVEEVKGTDATVSYDTMKAVVTVEVRHDGTAKALITNVTDPADKEFNNKVTPPEEPKFQPEKYVVNKEKFDITGDKLLDDDKELKDKVADTNANPYADKSDNNEAENLNTKTLRKGDKVYYQVWLDTRNFTEAHNIQSIGVTDKYDSENLDVNVADIKAYDSVTGEDVTAKFDITLVNGVITATSKSDFTKSLGDAENTQVIDTAKLAFGRYYKFEIPATIKESAKDGVDIENTASQVVHQYDATKKTVTPSDRPTEKRVVNIPVKVEFNFTKKLEGRTLKVGEFTFVLKDADGKVIETVSNDADGKIKFSALEYKKGQEGTYTYTVEEVKGTEAGIEYDKMVAQIKIIVAKDGKALVVSSQLPEDMEFNNIVTPPTPSTPPTPPTPPTPLTATPKSELPNTGTADSSATIALGVMAAVAGLGLMAKRRREDEI</sequence>
<proteinExistence type="predicted"/>
<gene>
    <name evidence="8" type="ORF">SORDD14_01857</name>
</gene>
<evidence type="ECO:0000313" key="9">
    <source>
        <dbReference type="Proteomes" id="UP000070497"/>
    </source>
</evidence>
<evidence type="ECO:0000256" key="3">
    <source>
        <dbReference type="ARBA" id="ARBA00022729"/>
    </source>
</evidence>
<dbReference type="NCBIfam" id="TIGR01168">
    <property type="entry name" value="YSIRK_signal"/>
    <property type="match status" value="1"/>
</dbReference>
<dbReference type="Proteomes" id="UP000070497">
    <property type="component" value="Unassembled WGS sequence"/>
</dbReference>
<dbReference type="NCBIfam" id="TIGR04228">
    <property type="entry name" value="isopep_sspB_C2"/>
    <property type="match status" value="2"/>
</dbReference>
<feature type="region of interest" description="Disordered" evidence="5">
    <location>
        <begin position="1149"/>
        <end position="1174"/>
    </location>
</feature>
<accession>A0A139NTJ1</accession>
<organism evidence="8 9">
    <name type="scientific">Streptococcus oralis</name>
    <dbReference type="NCBI Taxonomy" id="1303"/>
    <lineage>
        <taxon>Bacteria</taxon>
        <taxon>Bacillati</taxon>
        <taxon>Bacillota</taxon>
        <taxon>Bacilli</taxon>
        <taxon>Lactobacillales</taxon>
        <taxon>Streptococcaceae</taxon>
        <taxon>Streptococcus</taxon>
    </lineage>
</organism>
<dbReference type="InterPro" id="IPR005877">
    <property type="entry name" value="YSIRK_signal_dom"/>
</dbReference>
<evidence type="ECO:0000259" key="7">
    <source>
        <dbReference type="PROSITE" id="PS50847"/>
    </source>
</evidence>
<dbReference type="Pfam" id="PF04650">
    <property type="entry name" value="YSIRK_signal"/>
    <property type="match status" value="1"/>
</dbReference>
<dbReference type="NCBIfam" id="TIGR01167">
    <property type="entry name" value="LPXTG_anchor"/>
    <property type="match status" value="1"/>
</dbReference>
<dbReference type="Gene3D" id="2.60.40.3050">
    <property type="match status" value="6"/>
</dbReference>
<feature type="compositionally biased region" description="Pro residues" evidence="5">
    <location>
        <begin position="1771"/>
        <end position="1786"/>
    </location>
</feature>
<feature type="region of interest" description="Disordered" evidence="5">
    <location>
        <begin position="1765"/>
        <end position="1801"/>
    </location>
</feature>
<feature type="compositionally biased region" description="Basic and acidic residues" evidence="5">
    <location>
        <begin position="1152"/>
        <end position="1170"/>
    </location>
</feature>
<feature type="compositionally biased region" description="Polar residues" evidence="5">
    <location>
        <begin position="124"/>
        <end position="133"/>
    </location>
</feature>
<dbReference type="Pfam" id="PF12892">
    <property type="entry name" value="FctA"/>
    <property type="match status" value="6"/>
</dbReference>
<dbReference type="Pfam" id="PF00746">
    <property type="entry name" value="Gram_pos_anchor"/>
    <property type="match status" value="1"/>
</dbReference>
<protein>
    <recommendedName>
        <fullName evidence="7">Gram-positive cocci surface proteins LPxTG domain-containing protein</fullName>
    </recommendedName>
</protein>
<feature type="region of interest" description="Disordered" evidence="5">
    <location>
        <begin position="85"/>
        <end position="164"/>
    </location>
</feature>
<feature type="region of interest" description="Disordered" evidence="5">
    <location>
        <begin position="1099"/>
        <end position="1126"/>
    </location>
</feature>